<reference evidence="3" key="1">
    <citation type="journal article" date="2019" name="Sci. Rep.">
        <title>Draft genome of Tanacetum cinerariifolium, the natural source of mosquito coil.</title>
        <authorList>
            <person name="Yamashiro T."/>
            <person name="Shiraishi A."/>
            <person name="Satake H."/>
            <person name="Nakayama K."/>
        </authorList>
    </citation>
    <scope>NUCLEOTIDE SEQUENCE</scope>
</reference>
<feature type="domain" description="Reverse transcriptase Ty1/copia-type" evidence="2">
    <location>
        <begin position="145"/>
        <end position="250"/>
    </location>
</feature>
<feature type="non-terminal residue" evidence="3">
    <location>
        <position position="256"/>
    </location>
</feature>
<feature type="compositionally biased region" description="Basic and acidic residues" evidence="1">
    <location>
        <begin position="17"/>
        <end position="37"/>
    </location>
</feature>
<dbReference type="AlphaFoldDB" id="A0A699KN89"/>
<accession>A0A699KN89</accession>
<comment type="caution">
    <text evidence="3">The sequence shown here is derived from an EMBL/GenBank/DDBJ whole genome shotgun (WGS) entry which is preliminary data.</text>
</comment>
<name>A0A699KN89_TANCI</name>
<dbReference type="InterPro" id="IPR013103">
    <property type="entry name" value="RVT_2"/>
</dbReference>
<dbReference type="EMBL" id="BKCJ010538064">
    <property type="protein sequence ID" value="GFB03502.1"/>
    <property type="molecule type" value="Genomic_DNA"/>
</dbReference>
<evidence type="ECO:0000313" key="3">
    <source>
        <dbReference type="EMBL" id="GFB03502.1"/>
    </source>
</evidence>
<gene>
    <name evidence="3" type="ORF">Tci_675473</name>
</gene>
<protein>
    <submittedName>
        <fullName evidence="3">Ribonuclease H-like domain-containing protein</fullName>
    </submittedName>
</protein>
<feature type="region of interest" description="Disordered" evidence="1">
    <location>
        <begin position="1"/>
        <end position="77"/>
    </location>
</feature>
<organism evidence="3">
    <name type="scientific">Tanacetum cinerariifolium</name>
    <name type="common">Dalmatian daisy</name>
    <name type="synonym">Chrysanthemum cinerariifolium</name>
    <dbReference type="NCBI Taxonomy" id="118510"/>
    <lineage>
        <taxon>Eukaryota</taxon>
        <taxon>Viridiplantae</taxon>
        <taxon>Streptophyta</taxon>
        <taxon>Embryophyta</taxon>
        <taxon>Tracheophyta</taxon>
        <taxon>Spermatophyta</taxon>
        <taxon>Magnoliopsida</taxon>
        <taxon>eudicotyledons</taxon>
        <taxon>Gunneridae</taxon>
        <taxon>Pentapetalae</taxon>
        <taxon>asterids</taxon>
        <taxon>campanulids</taxon>
        <taxon>Asterales</taxon>
        <taxon>Asteraceae</taxon>
        <taxon>Asteroideae</taxon>
        <taxon>Anthemideae</taxon>
        <taxon>Anthemidinae</taxon>
        <taxon>Tanacetum</taxon>
    </lineage>
</organism>
<feature type="compositionally biased region" description="Polar residues" evidence="1">
    <location>
        <begin position="48"/>
        <end position="70"/>
    </location>
</feature>
<dbReference type="Pfam" id="PF07727">
    <property type="entry name" value="RVT_2"/>
    <property type="match status" value="1"/>
</dbReference>
<evidence type="ECO:0000256" key="1">
    <source>
        <dbReference type="SAM" id="MobiDB-lite"/>
    </source>
</evidence>
<proteinExistence type="predicted"/>
<feature type="compositionally biased region" description="Polar residues" evidence="1">
    <location>
        <begin position="1"/>
        <end position="16"/>
    </location>
</feature>
<sequence>MKNSLKQTGFDSSVTKDLNHKNFFDNESPKRPYDEGRVSYNDDGSELSLVNQGNDDSDATSMDENNNTHPEGTVPNETYFLNDFYENSEFNSEVEKVLVKTVRRSTRQTKLPTSLNDFVIEGKVKYGVEKVIDAMQAEILALNKNHTWDITDLPANIKAVGNKWIFKIKYKASGDIEKYKARLIAKGYNKKESIDFDETFSPVVNMSTVRCVIALSVTNNWPLFHLDVNNAFLYGDLDEEIYMTIPNGFAKKIIKI</sequence>
<evidence type="ECO:0000259" key="2">
    <source>
        <dbReference type="Pfam" id="PF07727"/>
    </source>
</evidence>